<evidence type="ECO:0000256" key="2">
    <source>
        <dbReference type="ARBA" id="ARBA00004613"/>
    </source>
</evidence>
<dbReference type="SUPFAM" id="SSF74650">
    <property type="entry name" value="Galactose mutarotase-like"/>
    <property type="match status" value="1"/>
</dbReference>
<keyword evidence="7" id="KW-0456">Lyase</keyword>
<proteinExistence type="inferred from homology"/>
<evidence type="ECO:0000313" key="12">
    <source>
        <dbReference type="Proteomes" id="UP000823388"/>
    </source>
</evidence>
<evidence type="ECO:0000259" key="10">
    <source>
        <dbReference type="Pfam" id="PF14686"/>
    </source>
</evidence>
<comment type="similarity">
    <text evidence="3">Belongs to the polysaccharide lyase 4 family.</text>
</comment>
<dbReference type="InterPro" id="IPR010325">
    <property type="entry name" value="Rhamnogal_lyase"/>
</dbReference>
<keyword evidence="12" id="KW-1185">Reference proteome</keyword>
<dbReference type="GO" id="GO:0005975">
    <property type="term" value="P:carbohydrate metabolic process"/>
    <property type="evidence" value="ECO:0007669"/>
    <property type="project" value="InterPro"/>
</dbReference>
<dbReference type="Gene3D" id="2.70.98.10">
    <property type="match status" value="1"/>
</dbReference>
<dbReference type="EC" id="4.2.2.23" evidence="4"/>
<evidence type="ECO:0000256" key="3">
    <source>
        <dbReference type="ARBA" id="ARBA00010418"/>
    </source>
</evidence>
<evidence type="ECO:0000256" key="7">
    <source>
        <dbReference type="ARBA" id="ARBA00023239"/>
    </source>
</evidence>
<feature type="domain" description="Rhamnogalacturonan lyase" evidence="9">
    <location>
        <begin position="480"/>
        <end position="674"/>
    </location>
</feature>
<keyword evidence="6 8" id="KW-0732">Signal</keyword>
<dbReference type="AlphaFoldDB" id="A0A8T0P6F8"/>
<dbReference type="GO" id="GO:0102210">
    <property type="term" value="F:rhamnogalacturonan endolyase activity"/>
    <property type="evidence" value="ECO:0007669"/>
    <property type="project" value="UniProtKB-EC"/>
</dbReference>
<evidence type="ECO:0000256" key="1">
    <source>
        <dbReference type="ARBA" id="ARBA00001324"/>
    </source>
</evidence>
<feature type="chain" id="PRO_5035762672" description="rhamnogalacturonan endolyase" evidence="8">
    <location>
        <begin position="20"/>
        <end position="707"/>
    </location>
</feature>
<dbReference type="InterPro" id="IPR011013">
    <property type="entry name" value="Gal_mutarotase_sf_dom"/>
</dbReference>
<dbReference type="Pfam" id="PF14683">
    <property type="entry name" value="CBM-like"/>
    <property type="match status" value="1"/>
</dbReference>
<evidence type="ECO:0000259" key="9">
    <source>
        <dbReference type="Pfam" id="PF14683"/>
    </source>
</evidence>
<dbReference type="OrthoDB" id="2130367at2759"/>
<dbReference type="InterPro" id="IPR014718">
    <property type="entry name" value="GH-type_carb-bd"/>
</dbReference>
<dbReference type="CDD" id="cd10320">
    <property type="entry name" value="RGL4_N"/>
    <property type="match status" value="1"/>
</dbReference>
<dbReference type="InterPro" id="IPR029413">
    <property type="entry name" value="RG-lyase_II"/>
</dbReference>
<evidence type="ECO:0000256" key="8">
    <source>
        <dbReference type="SAM" id="SignalP"/>
    </source>
</evidence>
<organism evidence="11 12">
    <name type="scientific">Panicum virgatum</name>
    <name type="common">Blackwell switchgrass</name>
    <dbReference type="NCBI Taxonomy" id="38727"/>
    <lineage>
        <taxon>Eukaryota</taxon>
        <taxon>Viridiplantae</taxon>
        <taxon>Streptophyta</taxon>
        <taxon>Embryophyta</taxon>
        <taxon>Tracheophyta</taxon>
        <taxon>Spermatophyta</taxon>
        <taxon>Magnoliopsida</taxon>
        <taxon>Liliopsida</taxon>
        <taxon>Poales</taxon>
        <taxon>Poaceae</taxon>
        <taxon>PACMAD clade</taxon>
        <taxon>Panicoideae</taxon>
        <taxon>Panicodae</taxon>
        <taxon>Paniceae</taxon>
        <taxon>Panicinae</taxon>
        <taxon>Panicum</taxon>
        <taxon>Panicum sect. Hiantes</taxon>
    </lineage>
</organism>
<dbReference type="GO" id="GO:0005576">
    <property type="term" value="C:extracellular region"/>
    <property type="evidence" value="ECO:0007669"/>
    <property type="project" value="UniProtKB-SubCell"/>
</dbReference>
<dbReference type="Pfam" id="PF06045">
    <property type="entry name" value="Rhamnogal_lyase"/>
    <property type="match status" value="1"/>
</dbReference>
<feature type="signal peptide" evidence="8">
    <location>
        <begin position="1"/>
        <end position="19"/>
    </location>
</feature>
<dbReference type="InterPro" id="IPR008979">
    <property type="entry name" value="Galactose-bd-like_sf"/>
</dbReference>
<evidence type="ECO:0000256" key="5">
    <source>
        <dbReference type="ARBA" id="ARBA00022525"/>
    </source>
</evidence>
<reference evidence="11" key="1">
    <citation type="submission" date="2020-05" db="EMBL/GenBank/DDBJ databases">
        <title>WGS assembly of Panicum virgatum.</title>
        <authorList>
            <person name="Lovell J.T."/>
            <person name="Jenkins J."/>
            <person name="Shu S."/>
            <person name="Juenger T.E."/>
            <person name="Schmutz J."/>
        </authorList>
    </citation>
    <scope>NUCLEOTIDE SEQUENCE</scope>
    <source>
        <strain evidence="11">AP13</strain>
    </source>
</reference>
<evidence type="ECO:0000256" key="6">
    <source>
        <dbReference type="ARBA" id="ARBA00022729"/>
    </source>
</evidence>
<protein>
    <recommendedName>
        <fullName evidence="4">rhamnogalacturonan endolyase</fullName>
        <ecNumber evidence="4">4.2.2.23</ecNumber>
    </recommendedName>
</protein>
<comment type="catalytic activity">
    <reaction evidence="1">
        <text>Endotype eliminative cleavage of L-alpha-rhamnopyranosyl-(1-&gt;4)-alpha-D-galactopyranosyluronic acid bonds of rhamnogalacturonan I domains in ramified hairy regions of pectin leaving L-rhamnopyranose at the reducing end and 4-deoxy-4,5-unsaturated D-galactopyranosyluronic acid at the non-reducing end.</text>
        <dbReference type="EC" id="4.2.2.23"/>
    </reaction>
</comment>
<dbReference type="PANTHER" id="PTHR32018">
    <property type="entry name" value="RHAMNOGALACTURONATE LYASE FAMILY PROTEIN"/>
    <property type="match status" value="1"/>
</dbReference>
<dbReference type="Proteomes" id="UP000823388">
    <property type="component" value="Chromosome 8N"/>
</dbReference>
<comment type="caution">
    <text evidence="11">The sequence shown here is derived from an EMBL/GenBank/DDBJ whole genome shotgun (WGS) entry which is preliminary data.</text>
</comment>
<feature type="domain" description="Rhamnogalacturonan lyase" evidence="10">
    <location>
        <begin position="395"/>
        <end position="463"/>
    </location>
</feature>
<dbReference type="Pfam" id="PF14686">
    <property type="entry name" value="fn3_3"/>
    <property type="match status" value="1"/>
</dbReference>
<evidence type="ECO:0000313" key="11">
    <source>
        <dbReference type="EMBL" id="KAG2557761.1"/>
    </source>
</evidence>
<name>A0A8T0P6F8_PANVG</name>
<sequence>MAKACWLPFLVAILLVAMAAVTPRLAAQASPEEAAGARGVRLHVGQRQVVVDNGVVQVAMSVPEGRITRVGYGGEPNNLLEYDAGQGDSGGYWDSVWNYPDSDLPGQYNTLDSTEFNVVSSSEDQVELSFRSTYNPSLQNSFQLNIDKRLVMLRGSSGFYCYAIFEHARDHPAMNITEARLVFKLNMGKFNYMAITDDIQRYMPSAIDRDEPRAVPLAYKEAVLLVDPKEPQFRGEVDDKYQYSLDNKDNVVHGWISGGELNPMGFWVITPSNEFKSGGPFKRELTSHVGPTSLTMFFGTHYIGKYMVAKIADGESWKKVLGPVFIYLNSSPKSGNNLQALWEDAKAQAQGEARNWPYSFLASPDFPKAAERGSIAGRLLVRDRYVSKKDMPAAMAYIGLAVPGQPGSWATESKGYQFWTRAASDGAFSIDNVREGVYDLYAFVPGILGDYSYSSPLTIAPGRVMSVGDLVFEPLRSGPTLWEIGVPDRAAAEFYIPDPDPKYINRLFVNKDRYRQYGLWERYAALYPEKDLIFTVGRSDESKDWFFAQVTRKVGQDSVPTTGQIRFNLDRVMAGGTYTLRIALAASETCRLQVQVNGGARRDGSGVFTTPEMGDDNAVARHGIHGLQWSLEFAIGGHLLLQGDNAIDIKVAQAGAGGPAAARIAGVMYDYIRLEGPSSGGVLKIAPLGRVWMGILFGSSMAFLVIM</sequence>
<dbReference type="InterPro" id="IPR051850">
    <property type="entry name" value="Polysacch_Lyase_4"/>
</dbReference>
<dbReference type="InterPro" id="IPR013784">
    <property type="entry name" value="Carb-bd-like_fold"/>
</dbReference>
<comment type="subcellular location">
    <subcellularLocation>
        <location evidence="2">Secreted</location>
    </subcellularLocation>
</comment>
<dbReference type="Gene3D" id="2.60.120.260">
    <property type="entry name" value="Galactose-binding domain-like"/>
    <property type="match status" value="1"/>
</dbReference>
<gene>
    <name evidence="11" type="ORF">PVAP13_8NG222100</name>
</gene>
<dbReference type="SUPFAM" id="SSF49785">
    <property type="entry name" value="Galactose-binding domain-like"/>
    <property type="match status" value="1"/>
</dbReference>
<dbReference type="GO" id="GO:0030246">
    <property type="term" value="F:carbohydrate binding"/>
    <property type="evidence" value="ECO:0007669"/>
    <property type="project" value="InterPro"/>
</dbReference>
<dbReference type="SUPFAM" id="SSF49452">
    <property type="entry name" value="Starch-binding domain-like"/>
    <property type="match status" value="1"/>
</dbReference>
<dbReference type="CDD" id="cd10317">
    <property type="entry name" value="RGL4_C"/>
    <property type="match status" value="1"/>
</dbReference>
<keyword evidence="5" id="KW-0964">Secreted</keyword>
<dbReference type="EMBL" id="CM029052">
    <property type="protein sequence ID" value="KAG2557761.1"/>
    <property type="molecule type" value="Genomic_DNA"/>
</dbReference>
<dbReference type="Gene3D" id="2.60.40.1120">
    <property type="entry name" value="Carboxypeptidase-like, regulatory domain"/>
    <property type="match status" value="1"/>
</dbReference>
<dbReference type="PANTHER" id="PTHR32018:SF32">
    <property type="entry name" value="RHAMNOGALACTURONAN ENDOLYASE"/>
    <property type="match status" value="1"/>
</dbReference>
<dbReference type="CDD" id="cd10316">
    <property type="entry name" value="RGL4_M"/>
    <property type="match status" value="1"/>
</dbReference>
<evidence type="ECO:0000256" key="4">
    <source>
        <dbReference type="ARBA" id="ARBA00012437"/>
    </source>
</evidence>
<accession>A0A8T0P6F8</accession>
<dbReference type="InterPro" id="IPR029411">
    <property type="entry name" value="RG-lyase_III"/>
</dbReference>